<keyword evidence="4" id="KW-0274">FAD</keyword>
<dbReference type="Pfam" id="PF08031">
    <property type="entry name" value="BBE"/>
    <property type="match status" value="1"/>
</dbReference>
<comment type="cofactor">
    <cofactor evidence="1">
        <name>FAD</name>
        <dbReference type="ChEBI" id="CHEBI:57692"/>
    </cofactor>
</comment>
<evidence type="ECO:0000256" key="3">
    <source>
        <dbReference type="ARBA" id="ARBA00022630"/>
    </source>
</evidence>
<dbReference type="Pfam" id="PF01565">
    <property type="entry name" value="FAD_binding_4"/>
    <property type="match status" value="1"/>
</dbReference>
<comment type="similarity">
    <text evidence="2">Belongs to the oxygen-dependent FAD-linked oxidoreductase family.</text>
</comment>
<dbReference type="InterPro" id="IPR006093">
    <property type="entry name" value="Oxy_OxRdtase_FAD_BS"/>
</dbReference>
<sequence length="467" mass="49714">MTCNDSFPMLVSSEDAASLAAVVTGSVLLPGDSGYDDERAVFNLNHELMPAVIVVVENAADVQAAIAFAAARRRPVLVKATGHQMVGTADDAVMIATRRMNDVTIDAVGRTARVGAGAVWGEVVAAAAKDGLAPLNGSNPTVGVCGYTLGGGLSPTLGRSHGYAADHVRSLEVVTADGELRQVDAHSEPELFWAMLGGKGNFGVVTALEFDVFPVARLYGGGIYFPGERMADVLRAWTAWHPGTPETMISSFAVLRLPPLPALPEPLRGVFSVSLRFAYNGTAVDGERMIAPLRAVGPAILDTVRDMPYSEVASIHDEPTEPLPYYERGVMLREFPAQAQDRLIELVGPESDTTMWIAELRALGGAWDREPAAGNAVATRGLPYSLLGVEVGPLSQEQRLKESVAALLDGMKPWAGDRRLVNNLAPEEAADAAAVYGPERHARLAAVKRTYDPTNMFRINHNVAPAT</sequence>
<evidence type="ECO:0000313" key="8">
    <source>
        <dbReference type="Proteomes" id="UP000256269"/>
    </source>
</evidence>
<accession>A0A3E0HPR5</accession>
<dbReference type="GO" id="GO:0071949">
    <property type="term" value="F:FAD binding"/>
    <property type="evidence" value="ECO:0007669"/>
    <property type="project" value="InterPro"/>
</dbReference>
<dbReference type="InterPro" id="IPR036318">
    <property type="entry name" value="FAD-bd_PCMH-like_sf"/>
</dbReference>
<dbReference type="Gene3D" id="3.30.465.10">
    <property type="match status" value="1"/>
</dbReference>
<dbReference type="InterPro" id="IPR012951">
    <property type="entry name" value="BBE"/>
</dbReference>
<dbReference type="GO" id="GO:0016491">
    <property type="term" value="F:oxidoreductase activity"/>
    <property type="evidence" value="ECO:0007669"/>
    <property type="project" value="UniProtKB-KW"/>
</dbReference>
<dbReference type="InterPro" id="IPR006094">
    <property type="entry name" value="Oxid_FAD_bind_N"/>
</dbReference>
<dbReference type="InterPro" id="IPR016169">
    <property type="entry name" value="FAD-bd_PCMH_sub2"/>
</dbReference>
<keyword evidence="8" id="KW-1185">Reference proteome</keyword>
<evidence type="ECO:0000256" key="2">
    <source>
        <dbReference type="ARBA" id="ARBA00005466"/>
    </source>
</evidence>
<dbReference type="PROSITE" id="PS51387">
    <property type="entry name" value="FAD_PCMH"/>
    <property type="match status" value="1"/>
</dbReference>
<gene>
    <name evidence="7" type="ORF">BCF44_105255</name>
</gene>
<comment type="caution">
    <text evidence="7">The sequence shown here is derived from an EMBL/GenBank/DDBJ whole genome shotgun (WGS) entry which is preliminary data.</text>
</comment>
<dbReference type="Gene3D" id="3.30.43.10">
    <property type="entry name" value="Uridine Diphospho-n-acetylenolpyruvylglucosamine Reductase, domain 2"/>
    <property type="match status" value="1"/>
</dbReference>
<reference evidence="7 8" key="1">
    <citation type="submission" date="2018-08" db="EMBL/GenBank/DDBJ databases">
        <title>Genomic Encyclopedia of Archaeal and Bacterial Type Strains, Phase II (KMG-II): from individual species to whole genera.</title>
        <authorList>
            <person name="Goeker M."/>
        </authorList>
    </citation>
    <scope>NUCLEOTIDE SEQUENCE [LARGE SCALE GENOMIC DNA]</scope>
    <source>
        <strain evidence="7 8">DSM 45791</strain>
    </source>
</reference>
<dbReference type="Proteomes" id="UP000256269">
    <property type="component" value="Unassembled WGS sequence"/>
</dbReference>
<dbReference type="InterPro" id="IPR050416">
    <property type="entry name" value="FAD-linked_Oxidoreductase"/>
</dbReference>
<dbReference type="SUPFAM" id="SSF56176">
    <property type="entry name" value="FAD-binding/transporter-associated domain-like"/>
    <property type="match status" value="1"/>
</dbReference>
<name>A0A3E0HPR5_9PSEU</name>
<keyword evidence="3" id="KW-0285">Flavoprotein</keyword>
<dbReference type="InterPro" id="IPR016167">
    <property type="entry name" value="FAD-bd_PCMH_sub1"/>
</dbReference>
<organism evidence="7 8">
    <name type="scientific">Kutzneria buriramensis</name>
    <dbReference type="NCBI Taxonomy" id="1045776"/>
    <lineage>
        <taxon>Bacteria</taxon>
        <taxon>Bacillati</taxon>
        <taxon>Actinomycetota</taxon>
        <taxon>Actinomycetes</taxon>
        <taxon>Pseudonocardiales</taxon>
        <taxon>Pseudonocardiaceae</taxon>
        <taxon>Kutzneria</taxon>
    </lineage>
</organism>
<dbReference type="InterPro" id="IPR016166">
    <property type="entry name" value="FAD-bd_PCMH"/>
</dbReference>
<evidence type="ECO:0000256" key="4">
    <source>
        <dbReference type="ARBA" id="ARBA00022827"/>
    </source>
</evidence>
<dbReference type="PANTHER" id="PTHR42973">
    <property type="entry name" value="BINDING OXIDOREDUCTASE, PUTATIVE (AFU_ORTHOLOGUE AFUA_1G17690)-RELATED"/>
    <property type="match status" value="1"/>
</dbReference>
<feature type="domain" description="FAD-binding PCMH-type" evidence="6">
    <location>
        <begin position="46"/>
        <end position="215"/>
    </location>
</feature>
<dbReference type="EMBL" id="QUNO01000005">
    <property type="protein sequence ID" value="REH48397.1"/>
    <property type="molecule type" value="Genomic_DNA"/>
</dbReference>
<dbReference type="AlphaFoldDB" id="A0A3E0HPR5"/>
<dbReference type="PANTHER" id="PTHR42973:SF39">
    <property type="entry name" value="FAD-BINDING PCMH-TYPE DOMAIN-CONTAINING PROTEIN"/>
    <property type="match status" value="1"/>
</dbReference>
<protein>
    <submittedName>
        <fullName evidence="7">FAD/FMN-containing dehydrogenase</fullName>
    </submittedName>
</protein>
<keyword evidence="5" id="KW-0560">Oxidoreductase</keyword>
<evidence type="ECO:0000313" key="7">
    <source>
        <dbReference type="EMBL" id="REH48397.1"/>
    </source>
</evidence>
<dbReference type="PROSITE" id="PS00862">
    <property type="entry name" value="OX2_COVAL_FAD"/>
    <property type="match status" value="1"/>
</dbReference>
<proteinExistence type="inferred from homology"/>
<evidence type="ECO:0000259" key="6">
    <source>
        <dbReference type="PROSITE" id="PS51387"/>
    </source>
</evidence>
<evidence type="ECO:0000256" key="1">
    <source>
        <dbReference type="ARBA" id="ARBA00001974"/>
    </source>
</evidence>
<evidence type="ECO:0000256" key="5">
    <source>
        <dbReference type="ARBA" id="ARBA00023002"/>
    </source>
</evidence>
<dbReference type="Gene3D" id="3.40.462.20">
    <property type="match status" value="1"/>
</dbReference>